<proteinExistence type="predicted"/>
<keyword evidence="3" id="KW-1185">Reference proteome</keyword>
<keyword evidence="1" id="KW-0472">Membrane</keyword>
<evidence type="ECO:0000256" key="1">
    <source>
        <dbReference type="SAM" id="Phobius"/>
    </source>
</evidence>
<name>A0A917XB90_9ACTN</name>
<feature type="transmembrane region" description="Helical" evidence="1">
    <location>
        <begin position="25"/>
        <end position="45"/>
    </location>
</feature>
<organism evidence="2 3">
    <name type="scientific">Streptomyces fuscichromogenes</name>
    <dbReference type="NCBI Taxonomy" id="1324013"/>
    <lineage>
        <taxon>Bacteria</taxon>
        <taxon>Bacillati</taxon>
        <taxon>Actinomycetota</taxon>
        <taxon>Actinomycetes</taxon>
        <taxon>Kitasatosporales</taxon>
        <taxon>Streptomycetaceae</taxon>
        <taxon>Streptomyces</taxon>
    </lineage>
</organism>
<evidence type="ECO:0000313" key="3">
    <source>
        <dbReference type="Proteomes" id="UP000653411"/>
    </source>
</evidence>
<comment type="caution">
    <text evidence="2">The sequence shown here is derived from an EMBL/GenBank/DDBJ whole genome shotgun (WGS) entry which is preliminary data.</text>
</comment>
<dbReference type="AlphaFoldDB" id="A0A917XB90"/>
<protein>
    <submittedName>
        <fullName evidence="2">Uncharacterized protein</fullName>
    </submittedName>
</protein>
<dbReference type="EMBL" id="BMML01000005">
    <property type="protein sequence ID" value="GGN04417.1"/>
    <property type="molecule type" value="Genomic_DNA"/>
</dbReference>
<evidence type="ECO:0000313" key="2">
    <source>
        <dbReference type="EMBL" id="GGN04417.1"/>
    </source>
</evidence>
<keyword evidence="1" id="KW-1133">Transmembrane helix</keyword>
<keyword evidence="1" id="KW-0812">Transmembrane</keyword>
<gene>
    <name evidence="2" type="ORF">GCM10011578_027610</name>
</gene>
<sequence length="57" mass="6133">MALLVLALGTNLMLFGGVERRLTVFLRPGILLVVAGLGVEALALWRDRGTRSEPSGR</sequence>
<reference evidence="2" key="2">
    <citation type="submission" date="2020-09" db="EMBL/GenBank/DDBJ databases">
        <authorList>
            <person name="Sun Q."/>
            <person name="Zhou Y."/>
        </authorList>
    </citation>
    <scope>NUCLEOTIDE SEQUENCE</scope>
    <source>
        <strain evidence="2">CGMCC 4.7110</strain>
    </source>
</reference>
<dbReference type="Proteomes" id="UP000653411">
    <property type="component" value="Unassembled WGS sequence"/>
</dbReference>
<accession>A0A917XB90</accession>
<reference evidence="2" key="1">
    <citation type="journal article" date="2014" name="Int. J. Syst. Evol. Microbiol.">
        <title>Complete genome sequence of Corynebacterium casei LMG S-19264T (=DSM 44701T), isolated from a smear-ripened cheese.</title>
        <authorList>
            <consortium name="US DOE Joint Genome Institute (JGI-PGF)"/>
            <person name="Walter F."/>
            <person name="Albersmeier A."/>
            <person name="Kalinowski J."/>
            <person name="Ruckert C."/>
        </authorList>
    </citation>
    <scope>NUCLEOTIDE SEQUENCE</scope>
    <source>
        <strain evidence="2">CGMCC 4.7110</strain>
    </source>
</reference>